<gene>
    <name evidence="1" type="ORF">RHMOL_Rhmol02G0215700</name>
</gene>
<keyword evidence="2" id="KW-1185">Reference proteome</keyword>
<comment type="caution">
    <text evidence="1">The sequence shown here is derived from an EMBL/GenBank/DDBJ whole genome shotgun (WGS) entry which is preliminary data.</text>
</comment>
<evidence type="ECO:0000313" key="2">
    <source>
        <dbReference type="Proteomes" id="UP001062846"/>
    </source>
</evidence>
<sequence>MIFGTLIDAASLISICDLSENNMEILKLFLDVFRNRKLIAIITFAESKGKYLCKDDADCLKNALVHMPKLEILDISDNPLEDDAIMSLIPYFLEMSEKHSPFKDLKVESCELSCDEVRQLLSVLSSLIEPLNSLSIGGNDLGSKVGAPLGKFLGTGVLEL</sequence>
<reference evidence="1" key="1">
    <citation type="submission" date="2022-02" db="EMBL/GenBank/DDBJ databases">
        <title>Plant Genome Project.</title>
        <authorList>
            <person name="Zhang R.-G."/>
        </authorList>
    </citation>
    <scope>NUCLEOTIDE SEQUENCE</scope>
    <source>
        <strain evidence="1">AT1</strain>
    </source>
</reference>
<proteinExistence type="predicted"/>
<organism evidence="1 2">
    <name type="scientific">Rhododendron molle</name>
    <name type="common">Chinese azalea</name>
    <name type="synonym">Azalea mollis</name>
    <dbReference type="NCBI Taxonomy" id="49168"/>
    <lineage>
        <taxon>Eukaryota</taxon>
        <taxon>Viridiplantae</taxon>
        <taxon>Streptophyta</taxon>
        <taxon>Embryophyta</taxon>
        <taxon>Tracheophyta</taxon>
        <taxon>Spermatophyta</taxon>
        <taxon>Magnoliopsida</taxon>
        <taxon>eudicotyledons</taxon>
        <taxon>Gunneridae</taxon>
        <taxon>Pentapetalae</taxon>
        <taxon>asterids</taxon>
        <taxon>Ericales</taxon>
        <taxon>Ericaceae</taxon>
        <taxon>Ericoideae</taxon>
        <taxon>Rhodoreae</taxon>
        <taxon>Rhododendron</taxon>
    </lineage>
</organism>
<accession>A0ACC0PV26</accession>
<name>A0ACC0PV26_RHOML</name>
<dbReference type="EMBL" id="CM046389">
    <property type="protein sequence ID" value="KAI8568633.1"/>
    <property type="molecule type" value="Genomic_DNA"/>
</dbReference>
<evidence type="ECO:0000313" key="1">
    <source>
        <dbReference type="EMBL" id="KAI8568633.1"/>
    </source>
</evidence>
<dbReference type="Proteomes" id="UP001062846">
    <property type="component" value="Chromosome 2"/>
</dbReference>
<protein>
    <submittedName>
        <fullName evidence="1">Uncharacterized protein</fullName>
    </submittedName>
</protein>